<dbReference type="Pfam" id="PF23459">
    <property type="entry name" value="S1_RRP5"/>
    <property type="match status" value="3"/>
</dbReference>
<keyword evidence="2" id="KW-0690">Ribosome biogenesis</keyword>
<dbReference type="SUPFAM" id="SSF50249">
    <property type="entry name" value="Nucleic acid-binding proteins"/>
    <property type="match status" value="11"/>
</dbReference>
<organism evidence="12 13">
    <name type="scientific">Oleoguttula mirabilis</name>
    <dbReference type="NCBI Taxonomy" id="1507867"/>
    <lineage>
        <taxon>Eukaryota</taxon>
        <taxon>Fungi</taxon>
        <taxon>Dikarya</taxon>
        <taxon>Ascomycota</taxon>
        <taxon>Pezizomycotina</taxon>
        <taxon>Dothideomycetes</taxon>
        <taxon>Dothideomycetidae</taxon>
        <taxon>Mycosphaerellales</taxon>
        <taxon>Teratosphaeriaceae</taxon>
        <taxon>Oleoguttula</taxon>
    </lineage>
</organism>
<evidence type="ECO:0000256" key="8">
    <source>
        <dbReference type="ARBA" id="ARBA00073619"/>
    </source>
</evidence>
<dbReference type="Pfam" id="PF00575">
    <property type="entry name" value="S1"/>
    <property type="match status" value="3"/>
</dbReference>
<proteinExistence type="predicted"/>
<reference evidence="12 13" key="1">
    <citation type="submission" date="2021-11" db="EMBL/GenBank/DDBJ databases">
        <title>Black yeast isolated from Biological Soil Crust.</title>
        <authorList>
            <person name="Kurbessoian T."/>
        </authorList>
    </citation>
    <scope>NUCLEOTIDE SEQUENCE [LARGE SCALE GENOMIC DNA]</scope>
    <source>
        <strain evidence="12 13">CCFEE 5522</strain>
    </source>
</reference>
<keyword evidence="5" id="KW-0677">Repeat</keyword>
<dbReference type="CDD" id="cd00164">
    <property type="entry name" value="S1_like"/>
    <property type="match status" value="1"/>
</dbReference>
<feature type="domain" description="S1 motif" evidence="11">
    <location>
        <begin position="266"/>
        <end position="339"/>
    </location>
</feature>
<feature type="compositionally biased region" description="Acidic residues" evidence="10">
    <location>
        <begin position="1421"/>
        <end position="1437"/>
    </location>
</feature>
<dbReference type="CDD" id="cd05706">
    <property type="entry name" value="S1_Rrp5_repeat_sc10"/>
    <property type="match status" value="1"/>
</dbReference>
<dbReference type="InterPro" id="IPR011990">
    <property type="entry name" value="TPR-like_helical_dom_sf"/>
</dbReference>
<comment type="caution">
    <text evidence="12">The sequence shown here is derived from an EMBL/GenBank/DDBJ whole genome shotgun (WGS) entry which is preliminary data.</text>
</comment>
<feature type="domain" description="S1 motif" evidence="11">
    <location>
        <begin position="667"/>
        <end position="736"/>
    </location>
</feature>
<feature type="region of interest" description="Disordered" evidence="10">
    <location>
        <begin position="93"/>
        <end position="136"/>
    </location>
</feature>
<dbReference type="InterPro" id="IPR003029">
    <property type="entry name" value="S1_domain"/>
</dbReference>
<feature type="domain" description="S1 motif" evidence="11">
    <location>
        <begin position="942"/>
        <end position="1018"/>
    </location>
</feature>
<evidence type="ECO:0000256" key="4">
    <source>
        <dbReference type="ARBA" id="ARBA00022553"/>
    </source>
</evidence>
<dbReference type="GO" id="GO:0032040">
    <property type="term" value="C:small-subunit processome"/>
    <property type="evidence" value="ECO:0007669"/>
    <property type="project" value="TreeGrafter"/>
</dbReference>
<evidence type="ECO:0000256" key="5">
    <source>
        <dbReference type="ARBA" id="ARBA00022737"/>
    </source>
</evidence>
<dbReference type="InterPro" id="IPR003107">
    <property type="entry name" value="HAT"/>
</dbReference>
<feature type="domain" description="S1 motif" evidence="11">
    <location>
        <begin position="850"/>
        <end position="919"/>
    </location>
</feature>
<sequence length="1816" mass="197823">MAPIKRKAVTDERPVKKARPAKDEPESKPVKSAEKTSRAKPQVREAGDRKPLANSVLQQEERAFPRGGGSVLTPIEHKQIKAQAERDVLFEQETGQQAPAHDEDDGDLFAAGAEDADAPVVEKKRKTKRRDGDAEVKVPGSGIKIQGLSYKTLVVGSVVLGYVTAITGRDVALALPNNLTGYVPITAVSEGLNARIETLLAQDEAQEKPEAEDEDVDLQQLFHVGQWLRATVTSTGTEPTEGSKSKRHIELSVDPKHVNGGLDADGVVVNSMLQTSVRSVEDHGIIMDLGLADKDVKGFVSKKELGAGYDLEKMQEGQVLMCVVTGKGSNGKVLKLSPDAARFSALGAEKNVPVVNEAPTVEGFLPGTAVHILVTEAGPGGVAGKVMGMVDVSADLVHSGAGSKDVDMGKKYKIGSKIRGRIIWTLPGDDGGRRVGVSTLDHMLTLPPPIAKLPENANAKLRALATELEQHLPLSSIVEGAKVAHVLPERGLFLTLPTASGSVSSAFAHISQVSDSRIDVLTSSSGPHKLDSTHKARIISYNAVDNLYYVSLKQSTLDQTYLRLEDLTVGDVVKGTVDRLILGGKSGITGVLVKLSESITGLVPEVHLSDAQLQHPERKFREGFPVNARVLSVDLEKRHVRLTLKKTLVSADAETPIWKAYEDLEPGMESKGTIINLLSNGGVVQFFGSVRAWLPVAEMSEGFIERPEQHFRLGQTVNVRIVSLDAAAQEMKVSCKSAGGIDEEQQTAWDAVEGGQLIDGTVTERGGESVTVDLDNGLRGLIRVGQLADGEVKKVEGALKRIRVGQKLTDLVVLDKLERSRQVLLTNKPSFVQAARAGTVIRSFGDVKEGAKVQGFVRNITPEGIYTEFASGLVGLVPKSQIGPDMVGQPAFGLRKDQTVHAWVSGVDAARQRFTLSMREQKDKPAPAAQQASAASNNFTLGQVVKAKIASVKGTQINVRLADGVQGRVDVSEVFDSWEEVSNKKMPLQKFTPNEELEVKILGMHDAKSHRFLPISHRQGKSPVFELSAKKARLVAGSEELLGLDSVKAGSSHLAFVNNYGDNCVWVSLSPNVRGRVALMDLSEDVGMLQHLEKSFPTGSALRVTVKNVDMVTGKLDLTAKTGTEQSALTLQDISAGMVLPGRVTKITDHGVTVQLSDSLAGPVPLAELSDDFDQANPAQYNKNDIVRVCVLDVDLPNKKLFLSLRPSKVLSSSLPVTDKQITGFQQLKAGDLTRGFVRFVADKGVVVSLGARVDAFVRISDLSDQYVKEWKNLVQVDQLVKGRIVAVDADAKNIQLSLKSSHVDAGYVAPLTIADLAPGMVVTGKVRKVEDFGAFIDIDNTLPRLSGLCHRSEVASKRVEDVRKLYSEGDVVKAKVMTVDVGSRKISLGLKASYFADADGDEEMESEDEDEEEGVAIGALDEDEDADDEELDDDGGVDLANVQDIESEDDEDAAEPDGMDVDDESSLKPTQGLKTSGFDWTGDSLGADKNGAVSDSEPDTAAMKKRKRRKPEIKVDLTGDLDKYGPQSVSDFERQLLGQPNDSDLWRRYMAFQLGLSEVQKARDIAERALRTIHIREVEEKANIWVAWINLEVEYGDDESVDEVFKQACQVQDPLEIHQHLASIYINASKYSKADAVFEKMVGNKTFRASPEVWLNYATFLMDKPNQPARARALLSRSLQSVPSNGHRALTAKFAALEFHSPHGDAERGRTIFEGLVTEWPKWSSAWDQWVDLEHARLARGAETKEEKKEARDKVRALYERMVAQKMGRRRARFLFKKWLEFEEKEGDGKAVERVEGLAREFVERMKARGEEAEE</sequence>
<gene>
    <name evidence="12" type="ORF">LTR36_009922</name>
</gene>
<keyword evidence="6" id="KW-0539">Nucleus</keyword>
<dbReference type="InterPro" id="IPR057302">
    <property type="entry name" value="Rrp5_S1"/>
</dbReference>
<dbReference type="PANTHER" id="PTHR23270">
    <property type="entry name" value="PROGRAMMED CELL DEATH PROTEIN 11 PRE-RRNA PROCESSING PROTEIN RRP5"/>
    <property type="match status" value="1"/>
</dbReference>
<dbReference type="GO" id="GO:0003723">
    <property type="term" value="F:RNA binding"/>
    <property type="evidence" value="ECO:0007669"/>
    <property type="project" value="TreeGrafter"/>
</dbReference>
<evidence type="ECO:0000256" key="10">
    <source>
        <dbReference type="SAM" id="MobiDB-lite"/>
    </source>
</evidence>
<dbReference type="InterPro" id="IPR012340">
    <property type="entry name" value="NA-bd_OB-fold"/>
</dbReference>
<feature type="compositionally biased region" description="Basic and acidic residues" evidence="10">
    <location>
        <begin position="8"/>
        <end position="51"/>
    </location>
</feature>
<feature type="compositionally biased region" description="Acidic residues" evidence="10">
    <location>
        <begin position="1446"/>
        <end position="1465"/>
    </location>
</feature>
<feature type="domain" description="S1 motif" evidence="11">
    <location>
        <begin position="570"/>
        <end position="645"/>
    </location>
</feature>
<dbReference type="FunFam" id="2.40.50.140:FF:000103">
    <property type="entry name" value="protein RRP5 homolog"/>
    <property type="match status" value="3"/>
</dbReference>
<dbReference type="FunFam" id="2.40.50.140:FF:000159">
    <property type="entry name" value="rRNA biogenesis protein rrp5"/>
    <property type="match status" value="1"/>
</dbReference>
<evidence type="ECO:0000256" key="1">
    <source>
        <dbReference type="ARBA" id="ARBA00004604"/>
    </source>
</evidence>
<dbReference type="SUPFAM" id="SSF48452">
    <property type="entry name" value="TPR-like"/>
    <property type="match status" value="2"/>
</dbReference>
<dbReference type="CDD" id="cd04461">
    <property type="entry name" value="S1_Rrp5_repeat_hs8_sc7"/>
    <property type="match status" value="1"/>
</dbReference>
<dbReference type="Gene3D" id="1.25.40.10">
    <property type="entry name" value="Tetratricopeptide repeat domain"/>
    <property type="match status" value="1"/>
</dbReference>
<dbReference type="FunFam" id="2.40.50.140:FF:000278">
    <property type="entry name" value="rRNA biogenesis protein rrp5"/>
    <property type="match status" value="1"/>
</dbReference>
<dbReference type="InterPro" id="IPR048058">
    <property type="entry name" value="Rrp5_S1_rpt_hs11_sc8"/>
</dbReference>
<keyword evidence="13" id="KW-1185">Reference proteome</keyword>
<keyword evidence="3" id="KW-0698">rRNA processing</keyword>
<feature type="domain" description="S1 motif" evidence="11">
    <location>
        <begin position="1231"/>
        <end position="1300"/>
    </location>
</feature>
<dbReference type="SMART" id="SM00316">
    <property type="entry name" value="S1"/>
    <property type="match status" value="12"/>
</dbReference>
<comment type="function">
    <text evidence="7">Involved in the biogenesis of rRNA. Required for the formation of 18S and 5.8S rRNA.</text>
</comment>
<evidence type="ECO:0000256" key="3">
    <source>
        <dbReference type="ARBA" id="ARBA00022552"/>
    </source>
</evidence>
<dbReference type="PROSITE" id="PS50126">
    <property type="entry name" value="S1"/>
    <property type="match status" value="12"/>
</dbReference>
<dbReference type="PANTHER" id="PTHR23270:SF10">
    <property type="entry name" value="PROTEIN RRP5 HOMOLOG"/>
    <property type="match status" value="1"/>
</dbReference>
<dbReference type="Gene3D" id="2.40.50.140">
    <property type="entry name" value="Nucleic acid-binding proteins"/>
    <property type="match status" value="11"/>
</dbReference>
<protein>
    <recommendedName>
        <fullName evidence="8">rRNA biogenesis protein RRP5</fullName>
    </recommendedName>
    <alternativeName>
        <fullName evidence="9">Ribosomal RNA-processing protein 5</fullName>
    </alternativeName>
</protein>
<feature type="domain" description="S1 motif" evidence="11">
    <location>
        <begin position="1137"/>
        <end position="1206"/>
    </location>
</feature>
<evidence type="ECO:0000313" key="12">
    <source>
        <dbReference type="EMBL" id="KAK4539952.1"/>
    </source>
</evidence>
<feature type="domain" description="S1 motif" evidence="11">
    <location>
        <begin position="475"/>
        <end position="553"/>
    </location>
</feature>
<dbReference type="Proteomes" id="UP001324427">
    <property type="component" value="Unassembled WGS sequence"/>
</dbReference>
<name>A0AAV9J4R0_9PEZI</name>
<evidence type="ECO:0000256" key="9">
    <source>
        <dbReference type="ARBA" id="ARBA00076674"/>
    </source>
</evidence>
<dbReference type="FunFam" id="2.40.50.140:FF:000279">
    <property type="entry name" value="rRNA biogenesis protein rrp5"/>
    <property type="match status" value="1"/>
</dbReference>
<feature type="domain" description="S1 motif" evidence="11">
    <location>
        <begin position="1320"/>
        <end position="1392"/>
    </location>
</feature>
<dbReference type="SMART" id="SM00386">
    <property type="entry name" value="HAT"/>
    <property type="match status" value="5"/>
</dbReference>
<feature type="domain" description="S1 motif" evidence="11">
    <location>
        <begin position="755"/>
        <end position="828"/>
    </location>
</feature>
<dbReference type="FunFam" id="2.40.50.140:FF:000155">
    <property type="entry name" value="rRNA biogenesis protein RRP5"/>
    <property type="match status" value="1"/>
</dbReference>
<keyword evidence="4" id="KW-0597">Phosphoprotein</keyword>
<dbReference type="InterPro" id="IPR048059">
    <property type="entry name" value="Rrp5_S1_rpt_hs1_sc1"/>
</dbReference>
<evidence type="ECO:0000256" key="7">
    <source>
        <dbReference type="ARBA" id="ARBA00055575"/>
    </source>
</evidence>
<dbReference type="Pfam" id="PF24685">
    <property type="entry name" value="OB_RRP5_4th"/>
    <property type="match status" value="1"/>
</dbReference>
<dbReference type="InterPro" id="IPR045209">
    <property type="entry name" value="Rrp5"/>
</dbReference>
<dbReference type="CDD" id="cd05693">
    <property type="entry name" value="S1_Rrp5_repeat_hs1_sc1"/>
    <property type="match status" value="1"/>
</dbReference>
<accession>A0AAV9J4R0</accession>
<dbReference type="GO" id="GO:0006364">
    <property type="term" value="P:rRNA processing"/>
    <property type="evidence" value="ECO:0007669"/>
    <property type="project" value="UniProtKB-KW"/>
</dbReference>
<feature type="domain" description="S1 motif" evidence="11">
    <location>
        <begin position="156"/>
        <end position="254"/>
    </location>
</feature>
<feature type="domain" description="S1 motif" evidence="11">
    <location>
        <begin position="1050"/>
        <end position="1121"/>
    </location>
</feature>
<dbReference type="FunFam" id="2.40.50.140:FF:000196">
    <property type="entry name" value="rRNA biogenesis protein RRP5"/>
    <property type="match status" value="1"/>
</dbReference>
<dbReference type="CDD" id="cd05702">
    <property type="entry name" value="S1_Rrp5_repeat_hs11_sc8"/>
    <property type="match status" value="1"/>
</dbReference>
<feature type="region of interest" description="Disordered" evidence="10">
    <location>
        <begin position="1421"/>
        <end position="1511"/>
    </location>
</feature>
<dbReference type="EMBL" id="JAVFHQ010000078">
    <property type="protein sequence ID" value="KAK4539952.1"/>
    <property type="molecule type" value="Genomic_DNA"/>
</dbReference>
<evidence type="ECO:0000256" key="2">
    <source>
        <dbReference type="ARBA" id="ARBA00022517"/>
    </source>
</evidence>
<evidence type="ECO:0000313" key="13">
    <source>
        <dbReference type="Proteomes" id="UP001324427"/>
    </source>
</evidence>
<feature type="region of interest" description="Disordered" evidence="10">
    <location>
        <begin position="1"/>
        <end position="73"/>
    </location>
</feature>
<dbReference type="CDD" id="cd05703">
    <property type="entry name" value="S1_Rrp5_repeat_hs12_sc9"/>
    <property type="match status" value="1"/>
</dbReference>
<dbReference type="InterPro" id="IPR057301">
    <property type="entry name" value="Rrp5_OB_4th"/>
</dbReference>
<evidence type="ECO:0000259" key="11">
    <source>
        <dbReference type="PROSITE" id="PS50126"/>
    </source>
</evidence>
<comment type="subcellular location">
    <subcellularLocation>
        <location evidence="1">Nucleus</location>
        <location evidence="1">Nucleolus</location>
    </subcellularLocation>
</comment>
<evidence type="ECO:0000256" key="6">
    <source>
        <dbReference type="ARBA" id="ARBA00023242"/>
    </source>
</evidence>